<accession>A0A162IND1</accession>
<feature type="region of interest" description="Disordered" evidence="1">
    <location>
        <begin position="183"/>
        <end position="289"/>
    </location>
</feature>
<dbReference type="EMBL" id="AZGY01000008">
    <property type="protein sequence ID" value="KZZ95953.1"/>
    <property type="molecule type" value="Genomic_DNA"/>
</dbReference>
<feature type="region of interest" description="Disordered" evidence="1">
    <location>
        <begin position="65"/>
        <end position="112"/>
    </location>
</feature>
<feature type="compositionally biased region" description="Basic residues" evidence="1">
    <location>
        <begin position="240"/>
        <end position="249"/>
    </location>
</feature>
<evidence type="ECO:0000313" key="2">
    <source>
        <dbReference type="EMBL" id="KZZ95953.1"/>
    </source>
</evidence>
<evidence type="ECO:0000313" key="3">
    <source>
        <dbReference type="Proteomes" id="UP000078544"/>
    </source>
</evidence>
<evidence type="ECO:0000256" key="1">
    <source>
        <dbReference type="SAM" id="MobiDB-lite"/>
    </source>
</evidence>
<dbReference type="AlphaFoldDB" id="A0A162IND1"/>
<gene>
    <name evidence="2" type="ORF">AAL_04249</name>
</gene>
<dbReference type="STRING" id="1081109.A0A162IND1"/>
<name>A0A162IND1_9HYPO</name>
<keyword evidence="3" id="KW-1185">Reference proteome</keyword>
<feature type="compositionally biased region" description="Basic and acidic residues" evidence="1">
    <location>
        <begin position="88"/>
        <end position="103"/>
    </location>
</feature>
<sequence>MDHLDLWTGSHPRLDTEGDPMLQPSTGPWLVHHSHSSTLATWHSQQLPITPSYFPHPHAVEGHLAASNSVHPPPVPPLLGPQPPALPHPDRNLRALRDPDAHSHITPGQISWPPDFHGIMDATTVTPADSQLAANRRFNRWAAEVTGQLPSGHPEWQPPPLPVAATPESPLMTSAVYSFSERTGGAVEPANQPLGAGVPYQWSGDAPHRPGQIVSAATTRRGQPTPSGILPNPGPERRRGLSTRNRRSGGRLAGPDPARSQDDTNNHYLAASNSTPVPGPSRRGSSGLGEDTLAHQMAMFRGAVSSKLVATKAAIQSLESIDISGLTEAERSEGT</sequence>
<feature type="compositionally biased region" description="Pro residues" evidence="1">
    <location>
        <begin position="71"/>
        <end position="87"/>
    </location>
</feature>
<dbReference type="OrthoDB" id="8062037at2759"/>
<organism evidence="2 3">
    <name type="scientific">Moelleriella libera RCEF 2490</name>
    <dbReference type="NCBI Taxonomy" id="1081109"/>
    <lineage>
        <taxon>Eukaryota</taxon>
        <taxon>Fungi</taxon>
        <taxon>Dikarya</taxon>
        <taxon>Ascomycota</taxon>
        <taxon>Pezizomycotina</taxon>
        <taxon>Sordariomycetes</taxon>
        <taxon>Hypocreomycetidae</taxon>
        <taxon>Hypocreales</taxon>
        <taxon>Clavicipitaceae</taxon>
        <taxon>Moelleriella</taxon>
    </lineage>
</organism>
<dbReference type="Proteomes" id="UP000078544">
    <property type="component" value="Unassembled WGS sequence"/>
</dbReference>
<feature type="compositionally biased region" description="Polar residues" evidence="1">
    <location>
        <begin position="215"/>
        <end position="226"/>
    </location>
</feature>
<reference evidence="2 3" key="1">
    <citation type="journal article" date="2016" name="Genome Biol. Evol.">
        <title>Divergent and convergent evolution of fungal pathogenicity.</title>
        <authorList>
            <person name="Shang Y."/>
            <person name="Xiao G."/>
            <person name="Zheng P."/>
            <person name="Cen K."/>
            <person name="Zhan S."/>
            <person name="Wang C."/>
        </authorList>
    </citation>
    <scope>NUCLEOTIDE SEQUENCE [LARGE SCALE GENOMIC DNA]</scope>
    <source>
        <strain evidence="2 3">RCEF 2490</strain>
    </source>
</reference>
<feature type="region of interest" description="Disordered" evidence="1">
    <location>
        <begin position="1"/>
        <end position="24"/>
    </location>
</feature>
<feature type="region of interest" description="Disordered" evidence="1">
    <location>
        <begin position="148"/>
        <end position="167"/>
    </location>
</feature>
<comment type="caution">
    <text evidence="2">The sequence shown here is derived from an EMBL/GenBank/DDBJ whole genome shotgun (WGS) entry which is preliminary data.</text>
</comment>
<proteinExistence type="predicted"/>
<protein>
    <submittedName>
        <fullName evidence="2">Uncharacterized protein</fullName>
    </submittedName>
</protein>